<dbReference type="PANTHER" id="PTHR11839">
    <property type="entry name" value="UDP/ADP-SUGAR PYROPHOSPHATASE"/>
    <property type="match status" value="1"/>
</dbReference>
<name>A0ABP7VEV2_9BACI</name>
<dbReference type="EMBL" id="BAABDL010000053">
    <property type="protein sequence ID" value="GAA4065782.1"/>
    <property type="molecule type" value="Genomic_DNA"/>
</dbReference>
<dbReference type="Gene3D" id="3.90.79.10">
    <property type="entry name" value="Nucleoside Triphosphate Pyrophosphohydrolase"/>
    <property type="match status" value="1"/>
</dbReference>
<dbReference type="Proteomes" id="UP001501734">
    <property type="component" value="Unassembled WGS sequence"/>
</dbReference>
<dbReference type="PROSITE" id="PS51462">
    <property type="entry name" value="NUDIX"/>
    <property type="match status" value="1"/>
</dbReference>
<dbReference type="InterPro" id="IPR000086">
    <property type="entry name" value="NUDIX_hydrolase_dom"/>
</dbReference>
<comment type="cofactor">
    <cofactor evidence="1">
        <name>Mg(2+)</name>
        <dbReference type="ChEBI" id="CHEBI:18420"/>
    </cofactor>
</comment>
<evidence type="ECO:0000259" key="3">
    <source>
        <dbReference type="PROSITE" id="PS51462"/>
    </source>
</evidence>
<dbReference type="SUPFAM" id="SSF55811">
    <property type="entry name" value="Nudix"/>
    <property type="match status" value="1"/>
</dbReference>
<dbReference type="PROSITE" id="PS00893">
    <property type="entry name" value="NUDIX_BOX"/>
    <property type="match status" value="1"/>
</dbReference>
<dbReference type="InterPro" id="IPR015797">
    <property type="entry name" value="NUDIX_hydrolase-like_dom_sf"/>
</dbReference>
<evidence type="ECO:0000256" key="1">
    <source>
        <dbReference type="ARBA" id="ARBA00001946"/>
    </source>
</evidence>
<evidence type="ECO:0000313" key="4">
    <source>
        <dbReference type="EMBL" id="GAA4065782.1"/>
    </source>
</evidence>
<feature type="domain" description="Nudix hydrolase" evidence="3">
    <location>
        <begin position="40"/>
        <end position="176"/>
    </location>
</feature>
<reference evidence="5" key="1">
    <citation type="journal article" date="2019" name="Int. J. Syst. Evol. Microbiol.">
        <title>The Global Catalogue of Microorganisms (GCM) 10K type strain sequencing project: providing services to taxonomists for standard genome sequencing and annotation.</title>
        <authorList>
            <consortium name="The Broad Institute Genomics Platform"/>
            <consortium name="The Broad Institute Genome Sequencing Center for Infectious Disease"/>
            <person name="Wu L."/>
            <person name="Ma J."/>
        </authorList>
    </citation>
    <scope>NUCLEOTIDE SEQUENCE [LARGE SCALE GENOMIC DNA]</scope>
    <source>
        <strain evidence="5">JCM 17250</strain>
    </source>
</reference>
<accession>A0ABP7VEV2</accession>
<keyword evidence="5" id="KW-1185">Reference proteome</keyword>
<comment type="caution">
    <text evidence="4">The sequence shown here is derived from an EMBL/GenBank/DDBJ whole genome shotgun (WGS) entry which is preliminary data.</text>
</comment>
<keyword evidence="2" id="KW-0378">Hydrolase</keyword>
<protein>
    <submittedName>
        <fullName evidence="4">ADP-ribose pyrophosphatase</fullName>
    </submittedName>
</protein>
<dbReference type="InterPro" id="IPR020084">
    <property type="entry name" value="NUDIX_hydrolase_CS"/>
</dbReference>
<dbReference type="PANTHER" id="PTHR11839:SF18">
    <property type="entry name" value="NUDIX HYDROLASE DOMAIN-CONTAINING PROTEIN"/>
    <property type="match status" value="1"/>
</dbReference>
<evidence type="ECO:0000256" key="2">
    <source>
        <dbReference type="ARBA" id="ARBA00022801"/>
    </source>
</evidence>
<evidence type="ECO:0000313" key="5">
    <source>
        <dbReference type="Proteomes" id="UP001501734"/>
    </source>
</evidence>
<gene>
    <name evidence="4" type="primary">nudF</name>
    <name evidence="4" type="ORF">GCM10022410_10240</name>
</gene>
<organism evidence="4 5">
    <name type="scientific">Amphibacillus indicireducens</name>
    <dbReference type="NCBI Taxonomy" id="1076330"/>
    <lineage>
        <taxon>Bacteria</taxon>
        <taxon>Bacillati</taxon>
        <taxon>Bacillota</taxon>
        <taxon>Bacilli</taxon>
        <taxon>Bacillales</taxon>
        <taxon>Bacillaceae</taxon>
        <taxon>Amphibacillus</taxon>
    </lineage>
</organism>
<dbReference type="RefSeq" id="WP_344911031.1">
    <property type="nucleotide sequence ID" value="NZ_BAABDL010000053.1"/>
</dbReference>
<dbReference type="Pfam" id="PF00293">
    <property type="entry name" value="NUDIX"/>
    <property type="match status" value="1"/>
</dbReference>
<sequence>MKKFEEKTIKTEQIFTGRMIDLSVDTVVLPDGTESTREIVKHPGAVAIIALTDEGKIVVVEQYRKPLEKSLLEIPAGKLELGEDPVETAKRELEEETGYRANRITYLTSSYTSPGFANEILYFYLADQLTAVENGLQADDDEFVEVFEYTLEELAGFEKSQRIHDLKTSYAIQYLKLRNDKGTF</sequence>
<proteinExistence type="predicted"/>